<dbReference type="PANTHER" id="PTHR35788:SF1">
    <property type="entry name" value="EXPORTED PROTEIN"/>
    <property type="match status" value="1"/>
</dbReference>
<accession>A0A1F7WER9</accession>
<evidence type="ECO:0008006" key="3">
    <source>
        <dbReference type="Google" id="ProtNLM"/>
    </source>
</evidence>
<dbReference type="Proteomes" id="UP000176988">
    <property type="component" value="Unassembled WGS sequence"/>
</dbReference>
<dbReference type="InterPro" id="IPR052913">
    <property type="entry name" value="Glycopeptide_resist_protein"/>
</dbReference>
<dbReference type="STRING" id="1802424.A2480_03325"/>
<proteinExistence type="predicted"/>
<gene>
    <name evidence="1" type="ORF">A2480_03325</name>
</gene>
<evidence type="ECO:0000313" key="1">
    <source>
        <dbReference type="EMBL" id="OGM01027.1"/>
    </source>
</evidence>
<protein>
    <recommendedName>
        <fullName evidence="3">Vancomycin resistance protein</fullName>
    </recommendedName>
</protein>
<comment type="caution">
    <text evidence="1">The sequence shown here is derived from an EMBL/GenBank/DDBJ whole genome shotgun (WGS) entry which is preliminary data.</text>
</comment>
<dbReference type="InterPro" id="IPR007391">
    <property type="entry name" value="Vancomycin_resist_VanW"/>
</dbReference>
<dbReference type="Pfam" id="PF04294">
    <property type="entry name" value="VanW"/>
    <property type="match status" value="1"/>
</dbReference>
<dbReference type="AlphaFoldDB" id="A0A1F7WER9"/>
<organism evidence="1 2">
    <name type="scientific">Candidatus Uhrbacteria bacterium RIFOXYC2_FULL_47_19</name>
    <dbReference type="NCBI Taxonomy" id="1802424"/>
    <lineage>
        <taxon>Bacteria</taxon>
        <taxon>Candidatus Uhriibacteriota</taxon>
    </lineage>
</organism>
<name>A0A1F7WER9_9BACT</name>
<dbReference type="PANTHER" id="PTHR35788">
    <property type="entry name" value="EXPORTED PROTEIN-RELATED"/>
    <property type="match status" value="1"/>
</dbReference>
<dbReference type="EMBL" id="MGFG01000020">
    <property type="protein sequence ID" value="OGM01027.1"/>
    <property type="molecule type" value="Genomic_DNA"/>
</dbReference>
<sequence length="271" mass="31943">MPINRIKHPWLYVLNVERHRFIRTVFSLFEGRRFARPRWSPVTPYRISRHRSVLIRTLGVSDPRLQWNKVTNLRLAAERINNTVIRPGESFSFWQLVGRPTKRRGFLSGMLLSQGQVIEGVGGGLCQMSNLIYWLLLHTPLTVTERYRHSYDVFPDSGRILPFGSGATVFYNYIDLQAVNHTQNSFRLNVRVGEHFLEGCIWSDVDSSHSFRVVERDHRFFCGVDDIWWRENRLLRQSFDKRTGDMISEELIGHNLVRVMYEYESEVDQEI</sequence>
<evidence type="ECO:0000313" key="2">
    <source>
        <dbReference type="Proteomes" id="UP000176988"/>
    </source>
</evidence>
<reference evidence="1 2" key="1">
    <citation type="journal article" date="2016" name="Nat. Commun.">
        <title>Thousands of microbial genomes shed light on interconnected biogeochemical processes in an aquifer system.</title>
        <authorList>
            <person name="Anantharaman K."/>
            <person name="Brown C.T."/>
            <person name="Hug L.A."/>
            <person name="Sharon I."/>
            <person name="Castelle C.J."/>
            <person name="Probst A.J."/>
            <person name="Thomas B.C."/>
            <person name="Singh A."/>
            <person name="Wilkins M.J."/>
            <person name="Karaoz U."/>
            <person name="Brodie E.L."/>
            <person name="Williams K.H."/>
            <person name="Hubbard S.S."/>
            <person name="Banfield J.F."/>
        </authorList>
    </citation>
    <scope>NUCLEOTIDE SEQUENCE [LARGE SCALE GENOMIC DNA]</scope>
</reference>